<evidence type="ECO:0000313" key="2">
    <source>
        <dbReference type="Proteomes" id="UP001055811"/>
    </source>
</evidence>
<sequence>MLDRVSSSLDGANELSRSIVPPISARIGAMMNTQSVTEDDATLVGQARIWQYIYGVFDSMAIRCCVELRIPDIISNHNRPITLSEIASGINSPSINVDGLGRLMRFLVHRKVFDEEDSETETVYSLNHCSKWLLNDSNVTLAPLVMMFTNPFFGLPLSALSRSLKEAGTAFKLTHGEEFYDFSLVNSDFSSIFNEGMACTAKITMDAVISSYRNGFLTSKGSVVDVGGGMGVGISEIVKAYPHLKGINFDLPHVISTAPTYDGVTHVGGDMFNAIPPAEMIFMKWILHNWSDEDCVKILKNCRKAIPKETGKVIIVEIVQHPTEDDPFNYTRLTFDLVMFALFPCGRQRSENEWKKLLGESGFCRYNIIKMPALLSIIEAFPL</sequence>
<dbReference type="EMBL" id="CM042017">
    <property type="protein sequence ID" value="KAI3690033.1"/>
    <property type="molecule type" value="Genomic_DNA"/>
</dbReference>
<keyword evidence="2" id="KW-1185">Reference proteome</keyword>
<dbReference type="Proteomes" id="UP001055811">
    <property type="component" value="Linkage Group LG09"/>
</dbReference>
<protein>
    <submittedName>
        <fullName evidence="1">Uncharacterized protein</fullName>
    </submittedName>
</protein>
<proteinExistence type="predicted"/>
<name>A0ACB8YY54_CICIN</name>
<accession>A0ACB8YY54</accession>
<evidence type="ECO:0000313" key="1">
    <source>
        <dbReference type="EMBL" id="KAI3690033.1"/>
    </source>
</evidence>
<gene>
    <name evidence="1" type="ORF">L2E82_48008</name>
</gene>
<reference evidence="1 2" key="2">
    <citation type="journal article" date="2022" name="Mol. Ecol. Resour.">
        <title>The genomes of chicory, endive, great burdock and yacon provide insights into Asteraceae paleo-polyploidization history and plant inulin production.</title>
        <authorList>
            <person name="Fan W."/>
            <person name="Wang S."/>
            <person name="Wang H."/>
            <person name="Wang A."/>
            <person name="Jiang F."/>
            <person name="Liu H."/>
            <person name="Zhao H."/>
            <person name="Xu D."/>
            <person name="Zhang Y."/>
        </authorList>
    </citation>
    <scope>NUCLEOTIDE SEQUENCE [LARGE SCALE GENOMIC DNA]</scope>
    <source>
        <strain evidence="2">cv. Punajuju</strain>
        <tissue evidence="1">Leaves</tissue>
    </source>
</reference>
<organism evidence="1 2">
    <name type="scientific">Cichorium intybus</name>
    <name type="common">Chicory</name>
    <dbReference type="NCBI Taxonomy" id="13427"/>
    <lineage>
        <taxon>Eukaryota</taxon>
        <taxon>Viridiplantae</taxon>
        <taxon>Streptophyta</taxon>
        <taxon>Embryophyta</taxon>
        <taxon>Tracheophyta</taxon>
        <taxon>Spermatophyta</taxon>
        <taxon>Magnoliopsida</taxon>
        <taxon>eudicotyledons</taxon>
        <taxon>Gunneridae</taxon>
        <taxon>Pentapetalae</taxon>
        <taxon>asterids</taxon>
        <taxon>campanulids</taxon>
        <taxon>Asterales</taxon>
        <taxon>Asteraceae</taxon>
        <taxon>Cichorioideae</taxon>
        <taxon>Cichorieae</taxon>
        <taxon>Cichoriinae</taxon>
        <taxon>Cichorium</taxon>
    </lineage>
</organism>
<reference evidence="2" key="1">
    <citation type="journal article" date="2022" name="Mol. Ecol. Resour.">
        <title>The genomes of chicory, endive, great burdock and yacon provide insights into Asteraceae palaeo-polyploidization history and plant inulin production.</title>
        <authorList>
            <person name="Fan W."/>
            <person name="Wang S."/>
            <person name="Wang H."/>
            <person name="Wang A."/>
            <person name="Jiang F."/>
            <person name="Liu H."/>
            <person name="Zhao H."/>
            <person name="Xu D."/>
            <person name="Zhang Y."/>
        </authorList>
    </citation>
    <scope>NUCLEOTIDE SEQUENCE [LARGE SCALE GENOMIC DNA]</scope>
    <source>
        <strain evidence="2">cv. Punajuju</strain>
    </source>
</reference>
<comment type="caution">
    <text evidence="1">The sequence shown here is derived from an EMBL/GenBank/DDBJ whole genome shotgun (WGS) entry which is preliminary data.</text>
</comment>